<dbReference type="GO" id="GO:0003723">
    <property type="term" value="F:RNA binding"/>
    <property type="evidence" value="ECO:0007669"/>
    <property type="project" value="UniProtKB-UniRule"/>
</dbReference>
<evidence type="ECO:0000259" key="5">
    <source>
        <dbReference type="PROSITE" id="PS50102"/>
    </source>
</evidence>
<dbReference type="Gene3D" id="3.30.70.330">
    <property type="match status" value="1"/>
</dbReference>
<dbReference type="InterPro" id="IPR002698">
    <property type="entry name" value="FTHF_cligase"/>
</dbReference>
<dbReference type="Ensembl" id="ENSCSET00000023559.1">
    <property type="protein sequence ID" value="ENSCSEP00000023253.1"/>
    <property type="gene ID" value="ENSCSEG00000014829.1"/>
</dbReference>
<keyword evidence="7" id="KW-1185">Reference proteome</keyword>
<proteinExistence type="predicted"/>
<evidence type="ECO:0000256" key="1">
    <source>
        <dbReference type="ARBA" id="ARBA00015518"/>
    </source>
</evidence>
<dbReference type="Gene3D" id="3.40.50.10420">
    <property type="entry name" value="NagB/RpiA/CoA transferase-like"/>
    <property type="match status" value="1"/>
</dbReference>
<dbReference type="InterPro" id="IPR012677">
    <property type="entry name" value="Nucleotide-bd_a/b_plait_sf"/>
</dbReference>
<dbReference type="RefSeq" id="XP_008308865.1">
    <property type="nucleotide sequence ID" value="XM_008310643.3"/>
</dbReference>
<feature type="compositionally biased region" description="Low complexity" evidence="4">
    <location>
        <begin position="269"/>
        <end position="282"/>
    </location>
</feature>
<dbReference type="Pfam" id="PF01812">
    <property type="entry name" value="5-FTHF_cyc-lig"/>
    <property type="match status" value="1"/>
</dbReference>
<dbReference type="SUPFAM" id="SSF100950">
    <property type="entry name" value="NagB/RpiA/CoA transferase-like"/>
    <property type="match status" value="1"/>
</dbReference>
<evidence type="ECO:0000256" key="3">
    <source>
        <dbReference type="PROSITE-ProRule" id="PRU00176"/>
    </source>
</evidence>
<dbReference type="InParanoid" id="A0A3P8W6V0"/>
<reference evidence="6" key="3">
    <citation type="submission" date="2025-09" db="UniProtKB">
        <authorList>
            <consortium name="Ensembl"/>
        </authorList>
    </citation>
    <scope>IDENTIFICATION</scope>
</reference>
<dbReference type="InterPro" id="IPR035979">
    <property type="entry name" value="RBD_domain_sf"/>
</dbReference>
<dbReference type="OrthoDB" id="433414at2759"/>
<evidence type="ECO:0000313" key="7">
    <source>
        <dbReference type="Proteomes" id="UP000265120"/>
    </source>
</evidence>
<dbReference type="GeneTree" id="ENSGT00390000011730"/>
<dbReference type="FunCoup" id="A0A3P8W6V0">
    <property type="interactions" value="200"/>
</dbReference>
<keyword evidence="2 3" id="KW-0694">RNA-binding</keyword>
<evidence type="ECO:0000313" key="6">
    <source>
        <dbReference type="Ensembl" id="ENSCSEP00000023253.1"/>
    </source>
</evidence>
<dbReference type="CTD" id="64779"/>
<dbReference type="AlphaFoldDB" id="A0A3P8W6V0"/>
<dbReference type="InterPro" id="IPR000504">
    <property type="entry name" value="RRM_dom"/>
</dbReference>
<reference evidence="6 7" key="1">
    <citation type="journal article" date="2014" name="Nat. Genet.">
        <title>Whole-genome sequence of a flatfish provides insights into ZW sex chromosome evolution and adaptation to a benthic lifestyle.</title>
        <authorList>
            <person name="Chen S."/>
            <person name="Zhang G."/>
            <person name="Shao C."/>
            <person name="Huang Q."/>
            <person name="Liu G."/>
            <person name="Zhang P."/>
            <person name="Song W."/>
            <person name="An N."/>
            <person name="Chalopin D."/>
            <person name="Volff J.N."/>
            <person name="Hong Y."/>
            <person name="Li Q."/>
            <person name="Sha Z."/>
            <person name="Zhou H."/>
            <person name="Xie M."/>
            <person name="Yu Q."/>
            <person name="Liu Y."/>
            <person name="Xiang H."/>
            <person name="Wang N."/>
            <person name="Wu K."/>
            <person name="Yang C."/>
            <person name="Zhou Q."/>
            <person name="Liao X."/>
            <person name="Yang L."/>
            <person name="Hu Q."/>
            <person name="Zhang J."/>
            <person name="Meng L."/>
            <person name="Jin L."/>
            <person name="Tian Y."/>
            <person name="Lian J."/>
            <person name="Yang J."/>
            <person name="Miao G."/>
            <person name="Liu S."/>
            <person name="Liang Z."/>
            <person name="Yan F."/>
            <person name="Li Y."/>
            <person name="Sun B."/>
            <person name="Zhang H."/>
            <person name="Zhang J."/>
            <person name="Zhu Y."/>
            <person name="Du M."/>
            <person name="Zhao Y."/>
            <person name="Schartl M."/>
            <person name="Tang Q."/>
            <person name="Wang J."/>
        </authorList>
    </citation>
    <scope>NUCLEOTIDE SEQUENCE</scope>
</reference>
<accession>A0A3P8W6V0</accession>
<dbReference type="PANTHER" id="PTHR13017:SF0">
    <property type="entry name" value="METHENYLTETRAHYDROFOLATE SYNTHASE DOMAIN-CONTAINING PROTEIN"/>
    <property type="match status" value="1"/>
</dbReference>
<organism evidence="6 7">
    <name type="scientific">Cynoglossus semilaevis</name>
    <name type="common">Tongue sole</name>
    <dbReference type="NCBI Taxonomy" id="244447"/>
    <lineage>
        <taxon>Eukaryota</taxon>
        <taxon>Metazoa</taxon>
        <taxon>Chordata</taxon>
        <taxon>Craniata</taxon>
        <taxon>Vertebrata</taxon>
        <taxon>Euteleostomi</taxon>
        <taxon>Actinopterygii</taxon>
        <taxon>Neopterygii</taxon>
        <taxon>Teleostei</taxon>
        <taxon>Neoteleostei</taxon>
        <taxon>Acanthomorphata</taxon>
        <taxon>Carangaria</taxon>
        <taxon>Pleuronectiformes</taxon>
        <taxon>Pleuronectoidei</taxon>
        <taxon>Cynoglossidae</taxon>
        <taxon>Cynoglossinae</taxon>
        <taxon>Cynoglossus</taxon>
    </lineage>
</organism>
<dbReference type="FunFam" id="3.40.50.10420:FF:000001">
    <property type="entry name" value="Methenyltetrahydrofolate synthase domain-containing protein"/>
    <property type="match status" value="1"/>
</dbReference>
<feature type="region of interest" description="Disordered" evidence="4">
    <location>
        <begin position="435"/>
        <end position="478"/>
    </location>
</feature>
<reference evidence="6" key="2">
    <citation type="submission" date="2025-08" db="UniProtKB">
        <authorList>
            <consortium name="Ensembl"/>
        </authorList>
    </citation>
    <scope>IDENTIFICATION</scope>
</reference>
<dbReference type="GeneID" id="103379174"/>
<sequence length="478" mass="53004">MEPVIKINPGASKWDIRHKVWDYIEEKNLANFPRPVHNRIPNFKGANQACSRLAFLQEFKSSHTVKVNPDRPQQQARFVTLEAQKTLLVPTPRLRTGLFNKITPPEGANKEQLRICASAQGVKDFSVPVGLEAKVKIDLVVVGSVAVSPKGFRIGKGEGYADMEYGMMVSMGAVNDSTVVVTVVHDCQVVDVPEELIESHDLIVDYILTPTRVIKTDCCKPKPQGIYWNKLDVEKLQKIPILKKLQALEEEAGKDVTLGSVPATVAGTVAAAEPAPRAAQPRRQTRRRPRLSSQQEEEEEFKQESKPERKTEGEQNFRQRPARVRKESRGGEERATKGRGRGGNFKEKGPDEKGSEGTASERKVPPTVTTVYLGGIPTGLRVSELKTVLREKDAVPLRLTWQGAQHRAFLDYSDPEAADQALEALQGLNLDGQGLQAELAKSQRRGRRSGQSDRRPGPGATQKFKTSTTEEEVEKSEQ</sequence>
<feature type="compositionally biased region" description="Basic and acidic residues" evidence="4">
    <location>
        <begin position="324"/>
        <end position="336"/>
    </location>
</feature>
<dbReference type="SUPFAM" id="SSF54928">
    <property type="entry name" value="RNA-binding domain, RBD"/>
    <property type="match status" value="1"/>
</dbReference>
<name>A0A3P8W6V0_CYNSE</name>
<dbReference type="PROSITE" id="PS50102">
    <property type="entry name" value="RRM"/>
    <property type="match status" value="1"/>
</dbReference>
<feature type="compositionally biased region" description="Acidic residues" evidence="4">
    <location>
        <begin position="469"/>
        <end position="478"/>
    </location>
</feature>
<dbReference type="GO" id="GO:0005737">
    <property type="term" value="C:cytoplasm"/>
    <property type="evidence" value="ECO:0007669"/>
    <property type="project" value="TreeGrafter"/>
</dbReference>
<feature type="domain" description="RRM" evidence="5">
    <location>
        <begin position="369"/>
        <end position="442"/>
    </location>
</feature>
<dbReference type="Proteomes" id="UP000265120">
    <property type="component" value="Chromosome 5"/>
</dbReference>
<dbReference type="SMART" id="SM00360">
    <property type="entry name" value="RRM"/>
    <property type="match status" value="1"/>
</dbReference>
<evidence type="ECO:0000256" key="2">
    <source>
        <dbReference type="ARBA" id="ARBA00022884"/>
    </source>
</evidence>
<dbReference type="InterPro" id="IPR037171">
    <property type="entry name" value="NagB/RpiA_transferase-like"/>
</dbReference>
<feature type="compositionally biased region" description="Basic and acidic residues" evidence="4">
    <location>
        <begin position="302"/>
        <end position="317"/>
    </location>
</feature>
<protein>
    <recommendedName>
        <fullName evidence="1">Methenyltetrahydrofolate synthase domain-containing protein</fullName>
    </recommendedName>
</protein>
<dbReference type="PANTHER" id="PTHR13017">
    <property type="entry name" value="5-FORMYLTETRAHYDROFOLATE CYCLO-LIGASE-RELATED"/>
    <property type="match status" value="1"/>
</dbReference>
<evidence type="ECO:0000256" key="4">
    <source>
        <dbReference type="SAM" id="MobiDB-lite"/>
    </source>
</evidence>
<feature type="region of interest" description="Disordered" evidence="4">
    <location>
        <begin position="269"/>
        <end position="366"/>
    </location>
</feature>
<dbReference type="InterPro" id="IPR024185">
    <property type="entry name" value="FTHF_cligase-like_sf"/>
</dbReference>
<feature type="compositionally biased region" description="Basic and acidic residues" evidence="4">
    <location>
        <begin position="344"/>
        <end position="364"/>
    </location>
</feature>